<accession>A0A370B913</accession>
<dbReference type="EMBL" id="QQNA01000130">
    <property type="protein sequence ID" value="RDG36869.1"/>
    <property type="molecule type" value="Genomic_DNA"/>
</dbReference>
<protein>
    <submittedName>
        <fullName evidence="3">Uncharacterized protein</fullName>
    </submittedName>
</protein>
<feature type="transmembrane region" description="Helical" evidence="2">
    <location>
        <begin position="84"/>
        <end position="104"/>
    </location>
</feature>
<keyword evidence="2" id="KW-1133">Transmembrane helix</keyword>
<evidence type="ECO:0000313" key="3">
    <source>
        <dbReference type="EMBL" id="RDG36869.1"/>
    </source>
</evidence>
<keyword evidence="2" id="KW-0472">Membrane</keyword>
<evidence type="ECO:0000313" key="4">
    <source>
        <dbReference type="Proteomes" id="UP000253741"/>
    </source>
</evidence>
<gene>
    <name evidence="3" type="ORF">DVH02_17595</name>
</gene>
<evidence type="ECO:0000256" key="1">
    <source>
        <dbReference type="SAM" id="MobiDB-lite"/>
    </source>
</evidence>
<dbReference type="AlphaFoldDB" id="A0A370B913"/>
<keyword evidence="4" id="KW-1185">Reference proteome</keyword>
<feature type="transmembrane region" description="Helical" evidence="2">
    <location>
        <begin position="52"/>
        <end position="72"/>
    </location>
</feature>
<proteinExistence type="predicted"/>
<feature type="compositionally biased region" description="Basic and acidic residues" evidence="1">
    <location>
        <begin position="234"/>
        <end position="243"/>
    </location>
</feature>
<feature type="transmembrane region" description="Helical" evidence="2">
    <location>
        <begin position="20"/>
        <end position="40"/>
    </location>
</feature>
<dbReference type="Proteomes" id="UP000253741">
    <property type="component" value="Unassembled WGS sequence"/>
</dbReference>
<sequence length="243" mass="25527">MNGFGPPPQAPDGRRPLRIALLVIFAALPLVSLGLLSWATMLRLASVTGRRLHWFLCALSALVVAGCFGVILSDPTEELTRTRSDVSIIVLLVAAVAVLGYFLYAEITYFSALGARAPGHGPATGPVQGGYGHPGWAVAPTVPVAPPFTAGPVPPYRSGPPQPPHGVPSFGPPAPMPSPAPSTPATPSPVPMPMPTPDPFAPPASAVSSPADLRQRAEQPRIQQVRAELDDLSDLLRNRRDDR</sequence>
<reference evidence="3 4" key="1">
    <citation type="submission" date="2018-07" db="EMBL/GenBank/DDBJ databases">
        <title>Streptomyces species from bats.</title>
        <authorList>
            <person name="Dunlap C."/>
        </authorList>
    </citation>
    <scope>NUCLEOTIDE SEQUENCE [LARGE SCALE GENOMIC DNA]</scope>
    <source>
        <strain evidence="3 4">AC230</strain>
    </source>
</reference>
<organism evidence="3 4">
    <name type="scientific">Streptomyces corynorhini</name>
    <dbReference type="NCBI Taxonomy" id="2282652"/>
    <lineage>
        <taxon>Bacteria</taxon>
        <taxon>Bacillati</taxon>
        <taxon>Actinomycetota</taxon>
        <taxon>Actinomycetes</taxon>
        <taxon>Kitasatosporales</taxon>
        <taxon>Streptomycetaceae</taxon>
        <taxon>Streptomyces</taxon>
    </lineage>
</organism>
<keyword evidence="2" id="KW-0812">Transmembrane</keyword>
<evidence type="ECO:0000256" key="2">
    <source>
        <dbReference type="SAM" id="Phobius"/>
    </source>
</evidence>
<dbReference type="OrthoDB" id="3874249at2"/>
<feature type="region of interest" description="Disordered" evidence="1">
    <location>
        <begin position="153"/>
        <end position="243"/>
    </location>
</feature>
<comment type="caution">
    <text evidence="3">The sequence shown here is derived from an EMBL/GenBank/DDBJ whole genome shotgun (WGS) entry which is preliminary data.</text>
</comment>
<dbReference type="RefSeq" id="WP_114624765.1">
    <property type="nucleotide sequence ID" value="NZ_QQNA01000130.1"/>
</dbReference>
<name>A0A370B913_9ACTN</name>
<feature type="compositionally biased region" description="Pro residues" evidence="1">
    <location>
        <begin position="153"/>
        <end position="202"/>
    </location>
</feature>